<reference evidence="1" key="1">
    <citation type="submission" date="2019-11" db="EMBL/GenBank/DDBJ databases">
        <authorList>
            <person name="Feng L."/>
        </authorList>
    </citation>
    <scope>NUCLEOTIDE SEQUENCE</scope>
    <source>
        <strain evidence="1">CAmalonaticusLFYP1</strain>
    </source>
</reference>
<dbReference type="EMBL" id="CACRTI010000004">
    <property type="protein sequence ID" value="VYT37587.1"/>
    <property type="molecule type" value="Genomic_DNA"/>
</dbReference>
<gene>
    <name evidence="1" type="ORF">CALFYP1_04293</name>
</gene>
<sequence length="96" mass="11025">MDESRKQFEAEMEKLGDCVDMRRAKNGNEEYMSWDVGLAWKFWNLSRSAIEIKAPRFISSREALVKGYTVDYSNGFGDAMDAYEESIRAAGIKVKE</sequence>
<name>A0A6N2W719_CITAM</name>
<evidence type="ECO:0000313" key="1">
    <source>
        <dbReference type="EMBL" id="VYT37587.1"/>
    </source>
</evidence>
<evidence type="ECO:0008006" key="2">
    <source>
        <dbReference type="Google" id="ProtNLM"/>
    </source>
</evidence>
<dbReference type="InterPro" id="IPR058601">
    <property type="entry name" value="Phage_phiTE_015-like"/>
</dbReference>
<protein>
    <recommendedName>
        <fullName evidence="2">Phage protein</fullName>
    </recommendedName>
</protein>
<dbReference type="AlphaFoldDB" id="A0A6N2W719"/>
<proteinExistence type="predicted"/>
<dbReference type="RefSeq" id="WP_156595477.1">
    <property type="nucleotide sequence ID" value="NZ_CACRTI010000004.1"/>
</dbReference>
<dbReference type="Pfam" id="PF26207">
    <property type="entry name" value="Phage_phiTE_015"/>
    <property type="match status" value="1"/>
</dbReference>
<accession>A0A6N2W719</accession>
<organism evidence="1">
    <name type="scientific">Citrobacter amalonaticus</name>
    <dbReference type="NCBI Taxonomy" id="35703"/>
    <lineage>
        <taxon>Bacteria</taxon>
        <taxon>Pseudomonadati</taxon>
        <taxon>Pseudomonadota</taxon>
        <taxon>Gammaproteobacteria</taxon>
        <taxon>Enterobacterales</taxon>
        <taxon>Enterobacteriaceae</taxon>
        <taxon>Citrobacter</taxon>
    </lineage>
</organism>